<dbReference type="AlphaFoldDB" id="A0A2T3G671"/>
<keyword evidence="3" id="KW-1185">Reference proteome</keyword>
<proteinExistence type="predicted"/>
<dbReference type="EMBL" id="AP024085">
    <property type="protein sequence ID" value="BCL59139.1"/>
    <property type="molecule type" value="Genomic_DNA"/>
</dbReference>
<protein>
    <submittedName>
        <fullName evidence="2">Uncharacterized protein</fullName>
    </submittedName>
</protein>
<dbReference type="GeneID" id="70581281"/>
<dbReference type="KEGG" id="fit:Fi14EGH31_28510"/>
<reference evidence="1" key="2">
    <citation type="journal article" date="2020" name="Microbiol. Resour. Announc.">
        <title>Complete Genome Sequence of Faecalibacillus intestinalis JCM 34082, Isolated from Feces from a Healthy Japanese Female.</title>
        <authorList>
            <person name="Sakamoto M."/>
            <person name="Ikeyama N."/>
            <person name="Toyoda A."/>
            <person name="Murakami T."/>
            <person name="Mori H."/>
            <person name="Ohkuma M."/>
        </authorList>
    </citation>
    <scope>NUCLEOTIDE SEQUENCE</scope>
    <source>
        <strain evidence="1">14EGH31</strain>
    </source>
</reference>
<organism evidence="2 3">
    <name type="scientific">Faecalibacillus intestinalis</name>
    <dbReference type="NCBI Taxonomy" id="1982626"/>
    <lineage>
        <taxon>Bacteria</taxon>
        <taxon>Bacillati</taxon>
        <taxon>Bacillota</taxon>
        <taxon>Erysipelotrichia</taxon>
        <taxon>Erysipelotrichales</taxon>
        <taxon>Coprobacillaceae</taxon>
        <taxon>Faecalibacillus</taxon>
    </lineage>
</organism>
<evidence type="ECO:0000313" key="1">
    <source>
        <dbReference type="EMBL" id="BCL59139.1"/>
    </source>
</evidence>
<accession>A0A2T3G671</accession>
<name>A0A2T3G671_9FIRM</name>
<reference evidence="4" key="3">
    <citation type="submission" date="2020-09" db="EMBL/GenBank/DDBJ databases">
        <title>Complete genome sequencing of Faecalibacillus intestinalis strain 14EGH31.</title>
        <authorList>
            <person name="Sakamoto M."/>
            <person name="Murakami T."/>
            <person name="Mori H."/>
        </authorList>
    </citation>
    <scope>NUCLEOTIDE SEQUENCE [LARGE SCALE GENOMIC DNA]</scope>
    <source>
        <strain evidence="4">14EGH31</strain>
    </source>
</reference>
<reference evidence="2 3" key="1">
    <citation type="journal article" date="2019" name="Int. J. Syst. Evol. Microbiol.">
        <title>Faecalibacillus intestinalis gen. nov., sp. nov. and Faecalibacillus faecis sp. nov., isolated from human faeces.</title>
        <authorList>
            <person name="Seo B."/>
            <person name="Jeon K."/>
            <person name="Baek I."/>
            <person name="Lee Y.M."/>
            <person name="Baek K."/>
            <person name="Ko G."/>
        </authorList>
    </citation>
    <scope>NUCLEOTIDE SEQUENCE [LARGE SCALE GENOMIC DNA]</scope>
    <source>
        <strain evidence="2 3">SNUG30099</strain>
    </source>
</reference>
<dbReference type="EMBL" id="PYLQ01000002">
    <property type="protein sequence ID" value="PST43002.1"/>
    <property type="molecule type" value="Genomic_DNA"/>
</dbReference>
<dbReference type="Proteomes" id="UP000593842">
    <property type="component" value="Chromosome"/>
</dbReference>
<dbReference type="RefSeq" id="WP_107029175.1">
    <property type="nucleotide sequence ID" value="NZ_AP024085.1"/>
</dbReference>
<gene>
    <name evidence="2" type="ORF">C7U54_02385</name>
    <name evidence="1" type="ORF">Fi14EGH31_28510</name>
</gene>
<evidence type="ECO:0000313" key="3">
    <source>
        <dbReference type="Proteomes" id="UP000240974"/>
    </source>
</evidence>
<evidence type="ECO:0000313" key="2">
    <source>
        <dbReference type="EMBL" id="PST43002.1"/>
    </source>
</evidence>
<dbReference type="Proteomes" id="UP000240974">
    <property type="component" value="Unassembled WGS sequence"/>
</dbReference>
<sequence>MNTLKIQIKPFYKNNPFHLKDDQIHILSTNKNEEEIKQLLLQMNYENYSIFIQLELENYNYGYLFIDHKEYELYYYNDFDDYEDEIEFASKNWIKMIKNSEG</sequence>
<evidence type="ECO:0000313" key="4">
    <source>
        <dbReference type="Proteomes" id="UP000593842"/>
    </source>
</evidence>